<dbReference type="EMBL" id="BPLR01004957">
    <property type="protein sequence ID" value="GIX98742.1"/>
    <property type="molecule type" value="Genomic_DNA"/>
</dbReference>
<name>A0AAV4PU63_CAEEX</name>
<proteinExistence type="predicted"/>
<organism evidence="1 2">
    <name type="scientific">Caerostris extrusa</name>
    <name type="common">Bark spider</name>
    <name type="synonym">Caerostris bankana</name>
    <dbReference type="NCBI Taxonomy" id="172846"/>
    <lineage>
        <taxon>Eukaryota</taxon>
        <taxon>Metazoa</taxon>
        <taxon>Ecdysozoa</taxon>
        <taxon>Arthropoda</taxon>
        <taxon>Chelicerata</taxon>
        <taxon>Arachnida</taxon>
        <taxon>Araneae</taxon>
        <taxon>Araneomorphae</taxon>
        <taxon>Entelegynae</taxon>
        <taxon>Araneoidea</taxon>
        <taxon>Araneidae</taxon>
        <taxon>Caerostris</taxon>
    </lineage>
</organism>
<keyword evidence="2" id="KW-1185">Reference proteome</keyword>
<dbReference type="AlphaFoldDB" id="A0AAV4PU63"/>
<protein>
    <submittedName>
        <fullName evidence="1">Uncharacterized protein</fullName>
    </submittedName>
</protein>
<comment type="caution">
    <text evidence="1">The sequence shown here is derived from an EMBL/GenBank/DDBJ whole genome shotgun (WGS) entry which is preliminary data.</text>
</comment>
<evidence type="ECO:0000313" key="1">
    <source>
        <dbReference type="EMBL" id="GIX98742.1"/>
    </source>
</evidence>
<reference evidence="1 2" key="1">
    <citation type="submission" date="2021-06" db="EMBL/GenBank/DDBJ databases">
        <title>Caerostris extrusa draft genome.</title>
        <authorList>
            <person name="Kono N."/>
            <person name="Arakawa K."/>
        </authorList>
    </citation>
    <scope>NUCLEOTIDE SEQUENCE [LARGE SCALE GENOMIC DNA]</scope>
</reference>
<accession>A0AAV4PU63</accession>
<sequence length="97" mass="10864">MWVINSTKTPRNCGHEMLFNMMIRSTIAIPNISDNSRSGNNIEEAVLAPRFFYLALFYLRCCPTPISNPSSPGATLYPEKYHFESHSSSIPGAWPGI</sequence>
<evidence type="ECO:0000313" key="2">
    <source>
        <dbReference type="Proteomes" id="UP001054945"/>
    </source>
</evidence>
<dbReference type="Proteomes" id="UP001054945">
    <property type="component" value="Unassembled WGS sequence"/>
</dbReference>
<gene>
    <name evidence="1" type="ORF">CEXT_334761</name>
</gene>